<keyword evidence="4 6" id="KW-1133">Transmembrane helix</keyword>
<dbReference type="InterPro" id="IPR043428">
    <property type="entry name" value="LivM-like"/>
</dbReference>
<name>A0A1J5RQ48_9ZZZZ</name>
<feature type="transmembrane region" description="Helical" evidence="6">
    <location>
        <begin position="36"/>
        <end position="55"/>
    </location>
</feature>
<keyword evidence="3 6" id="KW-0812">Transmembrane</keyword>
<evidence type="ECO:0000256" key="2">
    <source>
        <dbReference type="ARBA" id="ARBA00022475"/>
    </source>
</evidence>
<comment type="subcellular location">
    <subcellularLocation>
        <location evidence="1">Cell membrane</location>
        <topology evidence="1">Multi-pass membrane protein</topology>
    </subcellularLocation>
</comment>
<evidence type="ECO:0000256" key="4">
    <source>
        <dbReference type="ARBA" id="ARBA00022989"/>
    </source>
</evidence>
<proteinExistence type="predicted"/>
<evidence type="ECO:0000256" key="1">
    <source>
        <dbReference type="ARBA" id="ARBA00004651"/>
    </source>
</evidence>
<evidence type="ECO:0000313" key="7">
    <source>
        <dbReference type="EMBL" id="OIQ97738.1"/>
    </source>
</evidence>
<dbReference type="PANTHER" id="PTHR30482:SF10">
    <property type="entry name" value="HIGH-AFFINITY BRANCHED-CHAIN AMINO ACID TRANSPORT PROTEIN BRAE"/>
    <property type="match status" value="1"/>
</dbReference>
<gene>
    <name evidence="7" type="primary">livH_22</name>
    <name evidence="7" type="ORF">GALL_202080</name>
</gene>
<protein>
    <submittedName>
        <fullName evidence="7">High-affinity branched-chain amino acid transport system permease protein LivH</fullName>
    </submittedName>
</protein>
<organism evidence="7">
    <name type="scientific">mine drainage metagenome</name>
    <dbReference type="NCBI Taxonomy" id="410659"/>
    <lineage>
        <taxon>unclassified sequences</taxon>
        <taxon>metagenomes</taxon>
        <taxon>ecological metagenomes</taxon>
    </lineage>
</organism>
<evidence type="ECO:0000256" key="6">
    <source>
        <dbReference type="SAM" id="Phobius"/>
    </source>
</evidence>
<dbReference type="InterPro" id="IPR001851">
    <property type="entry name" value="ABC_transp_permease"/>
</dbReference>
<dbReference type="CDD" id="cd06581">
    <property type="entry name" value="TM_PBP1_LivM_like"/>
    <property type="match status" value="1"/>
</dbReference>
<evidence type="ECO:0000256" key="5">
    <source>
        <dbReference type="ARBA" id="ARBA00023136"/>
    </source>
</evidence>
<dbReference type="GO" id="GO:0015658">
    <property type="term" value="F:branched-chain amino acid transmembrane transporter activity"/>
    <property type="evidence" value="ECO:0007669"/>
    <property type="project" value="InterPro"/>
</dbReference>
<keyword evidence="2" id="KW-1003">Cell membrane</keyword>
<sequence>MGWLADFWAIYNTLIFTVGVNGLLALSIWLTLACGLLSLANTAFMCIGAYVAALLTVNLGWPFPAVLAAAALAPAAVALVIGVPTLRLSGVYLAMATLAFGEVTRIIVLNLKITGGPEGLNGIPLLTEWWHIAAILVVVIYGLARLRRSRVGRAFAAIKEDEVAARLMGIDVDRHKLFAFVLGAVIAGLAGGLNAHYTFFISPREYGFENAVDILTMAVFGGISNLIGPLIGASTLTLLPELLRFLHGYRGTVNGVILILVVLFLPNGIWDPQRIHAWFGGGKGKRGAQ</sequence>
<reference evidence="7" key="1">
    <citation type="submission" date="2016-10" db="EMBL/GenBank/DDBJ databases">
        <title>Sequence of Gallionella enrichment culture.</title>
        <authorList>
            <person name="Poehlein A."/>
            <person name="Muehling M."/>
            <person name="Daniel R."/>
        </authorList>
    </citation>
    <scope>NUCLEOTIDE SEQUENCE</scope>
</reference>
<evidence type="ECO:0000256" key="3">
    <source>
        <dbReference type="ARBA" id="ARBA00022692"/>
    </source>
</evidence>
<feature type="transmembrane region" description="Helical" evidence="6">
    <location>
        <begin position="177"/>
        <end position="197"/>
    </location>
</feature>
<feature type="transmembrane region" description="Helical" evidence="6">
    <location>
        <begin position="6"/>
        <end position="29"/>
    </location>
</feature>
<dbReference type="EMBL" id="MLJW01000128">
    <property type="protein sequence ID" value="OIQ97738.1"/>
    <property type="molecule type" value="Genomic_DNA"/>
</dbReference>
<feature type="transmembrane region" description="Helical" evidence="6">
    <location>
        <begin position="129"/>
        <end position="146"/>
    </location>
</feature>
<feature type="transmembrane region" description="Helical" evidence="6">
    <location>
        <begin position="251"/>
        <end position="270"/>
    </location>
</feature>
<feature type="transmembrane region" description="Helical" evidence="6">
    <location>
        <begin position="217"/>
        <end position="239"/>
    </location>
</feature>
<feature type="transmembrane region" description="Helical" evidence="6">
    <location>
        <begin position="61"/>
        <end position="83"/>
    </location>
</feature>
<keyword evidence="5 6" id="KW-0472">Membrane</keyword>
<dbReference type="GO" id="GO:0005886">
    <property type="term" value="C:plasma membrane"/>
    <property type="evidence" value="ECO:0007669"/>
    <property type="project" value="UniProtKB-SubCell"/>
</dbReference>
<dbReference type="AlphaFoldDB" id="A0A1J5RQ48"/>
<comment type="caution">
    <text evidence="7">The sequence shown here is derived from an EMBL/GenBank/DDBJ whole genome shotgun (WGS) entry which is preliminary data.</text>
</comment>
<accession>A0A1J5RQ48</accession>
<feature type="transmembrane region" description="Helical" evidence="6">
    <location>
        <begin position="90"/>
        <end position="109"/>
    </location>
</feature>
<dbReference type="Pfam" id="PF02653">
    <property type="entry name" value="BPD_transp_2"/>
    <property type="match status" value="1"/>
</dbReference>
<dbReference type="PANTHER" id="PTHR30482">
    <property type="entry name" value="HIGH-AFFINITY BRANCHED-CHAIN AMINO ACID TRANSPORT SYSTEM PERMEASE"/>
    <property type="match status" value="1"/>
</dbReference>